<dbReference type="STRING" id="1642646.ING2E5A_0483"/>
<accession>A0A1G4G486</accession>
<reference evidence="5 6" key="1">
    <citation type="submission" date="2016-08" db="EMBL/GenBank/DDBJ databases">
        <authorList>
            <person name="Seilhamer J.J."/>
        </authorList>
    </citation>
    <scope>NUCLEOTIDE SEQUENCE [LARGE SCALE GENOMIC DNA]</scope>
    <source>
        <strain evidence="5">ING2-E5A</strain>
    </source>
</reference>
<dbReference type="SMART" id="SM00935">
    <property type="entry name" value="OmpH"/>
    <property type="match status" value="1"/>
</dbReference>
<dbReference type="GO" id="GO:0050821">
    <property type="term" value="P:protein stabilization"/>
    <property type="evidence" value="ECO:0007669"/>
    <property type="project" value="TreeGrafter"/>
</dbReference>
<dbReference type="InterPro" id="IPR005632">
    <property type="entry name" value="Chaperone_Skp"/>
</dbReference>
<proteinExistence type="inferred from homology"/>
<evidence type="ECO:0000256" key="2">
    <source>
        <dbReference type="ARBA" id="ARBA00022729"/>
    </source>
</evidence>
<gene>
    <name evidence="5" type="primary">skp</name>
    <name evidence="5" type="ORF">ING2E5A_0483</name>
</gene>
<comment type="similarity">
    <text evidence="1">Belongs to the Skp family.</text>
</comment>
<sequence length="170" mass="19444">MKRRLFLVGLLLALTIGTSYAQKYAFIDMEYILGKIPAYEEGNKQLETLSKQWQEELDQAGREVEAMYKKYQADLVFLAGEEKTKRENEIVAKENEINTLRNKYFGQQGELFKRREAIMKPIQDSIYNAVKEIATANSYQAVVDRASATSVIFASPEIDISDQVLARLGY</sequence>
<dbReference type="Pfam" id="PF03938">
    <property type="entry name" value="OmpH"/>
    <property type="match status" value="1"/>
</dbReference>
<dbReference type="Proteomes" id="UP000178485">
    <property type="component" value="Chromosome i"/>
</dbReference>
<feature type="signal peptide" evidence="4">
    <location>
        <begin position="1"/>
        <end position="21"/>
    </location>
</feature>
<dbReference type="GO" id="GO:0005829">
    <property type="term" value="C:cytosol"/>
    <property type="evidence" value="ECO:0007669"/>
    <property type="project" value="TreeGrafter"/>
</dbReference>
<evidence type="ECO:0000256" key="3">
    <source>
        <dbReference type="SAM" id="Coils"/>
    </source>
</evidence>
<protein>
    <submittedName>
        <fullName evidence="5">Chaperone protein Skp</fullName>
    </submittedName>
</protein>
<dbReference type="Gene3D" id="3.30.910.20">
    <property type="entry name" value="Skp domain"/>
    <property type="match status" value="1"/>
</dbReference>
<dbReference type="AlphaFoldDB" id="A0A1G4G486"/>
<dbReference type="RefSeq" id="WP_071136024.1">
    <property type="nucleotide sequence ID" value="NZ_DUQN01000047.1"/>
</dbReference>
<dbReference type="SUPFAM" id="SSF111384">
    <property type="entry name" value="OmpH-like"/>
    <property type="match status" value="1"/>
</dbReference>
<keyword evidence="2 4" id="KW-0732">Signal</keyword>
<dbReference type="PANTHER" id="PTHR35089">
    <property type="entry name" value="CHAPERONE PROTEIN SKP"/>
    <property type="match status" value="1"/>
</dbReference>
<name>A0A1G4G486_9BACT</name>
<dbReference type="GO" id="GO:0051082">
    <property type="term" value="F:unfolded protein binding"/>
    <property type="evidence" value="ECO:0007669"/>
    <property type="project" value="InterPro"/>
</dbReference>
<dbReference type="EMBL" id="LT608328">
    <property type="protein sequence ID" value="SCM55622.1"/>
    <property type="molecule type" value="Genomic_DNA"/>
</dbReference>
<dbReference type="InterPro" id="IPR024930">
    <property type="entry name" value="Skp_dom_sf"/>
</dbReference>
<feature type="coiled-coil region" evidence="3">
    <location>
        <begin position="43"/>
        <end position="103"/>
    </location>
</feature>
<dbReference type="KEGG" id="pmuc:ING2E5A_0483"/>
<dbReference type="PANTHER" id="PTHR35089:SF1">
    <property type="entry name" value="CHAPERONE PROTEIN SKP"/>
    <property type="match status" value="1"/>
</dbReference>
<evidence type="ECO:0000313" key="6">
    <source>
        <dbReference type="Proteomes" id="UP000178485"/>
    </source>
</evidence>
<evidence type="ECO:0000256" key="4">
    <source>
        <dbReference type="SAM" id="SignalP"/>
    </source>
</evidence>
<keyword evidence="3" id="KW-0175">Coiled coil</keyword>
<organism evidence="5 6">
    <name type="scientific">Petrimonas mucosa</name>
    <dbReference type="NCBI Taxonomy" id="1642646"/>
    <lineage>
        <taxon>Bacteria</taxon>
        <taxon>Pseudomonadati</taxon>
        <taxon>Bacteroidota</taxon>
        <taxon>Bacteroidia</taxon>
        <taxon>Bacteroidales</taxon>
        <taxon>Dysgonomonadaceae</taxon>
        <taxon>Petrimonas</taxon>
    </lineage>
</organism>
<evidence type="ECO:0000313" key="5">
    <source>
        <dbReference type="EMBL" id="SCM55622.1"/>
    </source>
</evidence>
<keyword evidence="6" id="KW-1185">Reference proteome</keyword>
<feature type="chain" id="PRO_5009603766" evidence="4">
    <location>
        <begin position="22"/>
        <end position="170"/>
    </location>
</feature>
<evidence type="ECO:0000256" key="1">
    <source>
        <dbReference type="ARBA" id="ARBA00009091"/>
    </source>
</evidence>